<name>A0ABS9VNW8_9SPHN</name>
<dbReference type="Proteomes" id="UP001203058">
    <property type="component" value="Unassembled WGS sequence"/>
</dbReference>
<comment type="caution">
    <text evidence="1">The sequence shown here is derived from an EMBL/GenBank/DDBJ whole genome shotgun (WGS) entry which is preliminary data.</text>
</comment>
<keyword evidence="2" id="KW-1185">Reference proteome</keyword>
<gene>
    <name evidence="1" type="ORF">LZ016_08870</name>
</gene>
<dbReference type="PROSITE" id="PS51257">
    <property type="entry name" value="PROKAR_LIPOPROTEIN"/>
    <property type="match status" value="1"/>
</dbReference>
<accession>A0ABS9VNW8</accession>
<sequence>MFTRALIVSALVLLCGCNREPEAPNAEENRQLDDVANLLNQAPANLDAIDDYGLDGNNAVAPEEPN</sequence>
<organism evidence="1 2">
    <name type="scientific">Sphingomonas telluris</name>
    <dbReference type="NCBI Taxonomy" id="2907998"/>
    <lineage>
        <taxon>Bacteria</taxon>
        <taxon>Pseudomonadati</taxon>
        <taxon>Pseudomonadota</taxon>
        <taxon>Alphaproteobacteria</taxon>
        <taxon>Sphingomonadales</taxon>
        <taxon>Sphingomonadaceae</taxon>
        <taxon>Sphingomonas</taxon>
    </lineage>
</organism>
<dbReference type="EMBL" id="JAKZHW010000001">
    <property type="protein sequence ID" value="MCH8616209.1"/>
    <property type="molecule type" value="Genomic_DNA"/>
</dbReference>
<evidence type="ECO:0008006" key="3">
    <source>
        <dbReference type="Google" id="ProtNLM"/>
    </source>
</evidence>
<proteinExistence type="predicted"/>
<reference evidence="1 2" key="1">
    <citation type="submission" date="2022-03" db="EMBL/GenBank/DDBJ databases">
        <authorList>
            <person name="Jo J.-H."/>
            <person name="Im W.-T."/>
        </authorList>
    </citation>
    <scope>NUCLEOTIDE SEQUENCE [LARGE SCALE GENOMIC DNA]</scope>
    <source>
        <strain evidence="1 2">SM33</strain>
    </source>
</reference>
<evidence type="ECO:0000313" key="1">
    <source>
        <dbReference type="EMBL" id="MCH8616209.1"/>
    </source>
</evidence>
<evidence type="ECO:0000313" key="2">
    <source>
        <dbReference type="Proteomes" id="UP001203058"/>
    </source>
</evidence>
<dbReference type="RefSeq" id="WP_241447019.1">
    <property type="nucleotide sequence ID" value="NZ_JAKZHW010000001.1"/>
</dbReference>
<protein>
    <recommendedName>
        <fullName evidence="3">Secreted protein</fullName>
    </recommendedName>
</protein>